<feature type="region of interest" description="Disordered" evidence="7">
    <location>
        <begin position="607"/>
        <end position="648"/>
    </location>
</feature>
<dbReference type="PROSITE" id="PS50811">
    <property type="entry name" value="WRKY"/>
    <property type="match status" value="2"/>
</dbReference>
<accession>A0A250X776</accession>
<dbReference type="AlphaFoldDB" id="A0A250X776"/>
<dbReference type="GO" id="GO:0003700">
    <property type="term" value="F:DNA-binding transcription factor activity"/>
    <property type="evidence" value="ECO:0007669"/>
    <property type="project" value="InterPro"/>
</dbReference>
<dbReference type="PANTHER" id="PTHR31221">
    <property type="entry name" value="WRKY TRANSCRIPTION FACTOR PROTEIN 1-RELATED"/>
    <property type="match status" value="1"/>
</dbReference>
<feature type="compositionally biased region" description="Low complexity" evidence="7">
    <location>
        <begin position="477"/>
        <end position="490"/>
    </location>
</feature>
<sequence length="662" mass="70078">MAERPAAEPGRHTHAQQLARTPKAGWAMAPFANPGSIGESPVFLPLLSIEPSPTTGLQHMIPPLFHGSAARNALAYRQEVLNKRAENSSNIAAPIEESPPVALKHEYEPSPGVHHVARAANHDGWQWRKYGEKIVKGSPNPRSYYKCSHSGCSAKKIVERNAQGEILATEYKGDHSHPAPSMVKMSRFRPKSKSDCQAEPLPSVVSLLGGLTRLPSNTSGSLGLFAAADGSKMEHQDDVFDDGEEDEDDDEDYGGCSAVEDRNRVNLQSAPQDSAAALNAAAMVRKIREQQKLQSVESPSKRLDALAACAEVAEQQLKEAAALSSHGSLKRHRSDSPTFCGRGSGGNFRQSGGDMPPVGCSPYGEEEAYESHTVTLDENDSTDDGYKWRKYGQKQVKGNPYPRSYYKCTTPGCPVRKHVERCGESHTKIIVSYEGRHAHPPPLTWRGGATSVRPEAEGIQEDGDLEAAPSPSKKRLLSSASLQAASASPRFVGGKGCGGPSSSSSPRRSEEGAAAFGNGAQEEHGQIPPLQQAARSLLPILKAPSGTLRDPGILSSTLALVAGAALGSSSMSASLESMCQTMKVPSALASGLQKAAPWDSLATLTIPSQSDNKLGGSASSNLDRNGVDIGSTEQLEGRAGNKGSVVGGVRNLRHAAEVGSTA</sequence>
<comment type="subcellular location">
    <subcellularLocation>
        <location evidence="1">Nucleus</location>
    </subcellularLocation>
</comment>
<keyword evidence="5" id="KW-0804">Transcription</keyword>
<feature type="region of interest" description="Disordered" evidence="7">
    <location>
        <begin position="233"/>
        <end position="253"/>
    </location>
</feature>
<keyword evidence="3" id="KW-0805">Transcription regulation</keyword>
<dbReference type="Gene3D" id="2.20.25.80">
    <property type="entry name" value="WRKY domain"/>
    <property type="match status" value="2"/>
</dbReference>
<comment type="caution">
    <text evidence="9">The sequence shown here is derived from an EMBL/GenBank/DDBJ whole genome shotgun (WGS) entry which is preliminary data.</text>
</comment>
<feature type="compositionally biased region" description="Polar residues" evidence="7">
    <location>
        <begin position="607"/>
        <end position="623"/>
    </location>
</feature>
<feature type="region of interest" description="Disordered" evidence="7">
    <location>
        <begin position="456"/>
        <end position="524"/>
    </location>
</feature>
<evidence type="ECO:0000256" key="6">
    <source>
        <dbReference type="ARBA" id="ARBA00023242"/>
    </source>
</evidence>
<feature type="domain" description="WRKY" evidence="8">
    <location>
        <begin position="377"/>
        <end position="442"/>
    </location>
</feature>
<feature type="compositionally biased region" description="Basic and acidic residues" evidence="7">
    <location>
        <begin position="1"/>
        <end position="11"/>
    </location>
</feature>
<feature type="region of interest" description="Disordered" evidence="7">
    <location>
        <begin position="1"/>
        <end position="20"/>
    </location>
</feature>
<dbReference type="GO" id="GO:0005634">
    <property type="term" value="C:nucleus"/>
    <property type="evidence" value="ECO:0007669"/>
    <property type="project" value="UniProtKB-SubCell"/>
</dbReference>
<feature type="compositionally biased region" description="Acidic residues" evidence="7">
    <location>
        <begin position="239"/>
        <end position="253"/>
    </location>
</feature>
<proteinExistence type="predicted"/>
<name>A0A250X776_9CHLO</name>
<evidence type="ECO:0000256" key="2">
    <source>
        <dbReference type="ARBA" id="ARBA00022737"/>
    </source>
</evidence>
<dbReference type="PANTHER" id="PTHR31221:SF193">
    <property type="entry name" value="WRKY TRANSCRIPTION FACTOR PROTEIN 1-RELATED"/>
    <property type="match status" value="1"/>
</dbReference>
<dbReference type="EMBL" id="BEGY01000034">
    <property type="protein sequence ID" value="GAX78610.1"/>
    <property type="molecule type" value="Genomic_DNA"/>
</dbReference>
<dbReference type="OrthoDB" id="1918969at2759"/>
<dbReference type="InterPro" id="IPR036576">
    <property type="entry name" value="WRKY_dom_sf"/>
</dbReference>
<evidence type="ECO:0000256" key="3">
    <source>
        <dbReference type="ARBA" id="ARBA00023015"/>
    </source>
</evidence>
<evidence type="ECO:0000256" key="5">
    <source>
        <dbReference type="ARBA" id="ARBA00023163"/>
    </source>
</evidence>
<dbReference type="InterPro" id="IPR003657">
    <property type="entry name" value="WRKY_dom"/>
</dbReference>
<dbReference type="SUPFAM" id="SSF118290">
    <property type="entry name" value="WRKY DNA-binding domain"/>
    <property type="match status" value="2"/>
</dbReference>
<keyword evidence="2" id="KW-0677">Repeat</keyword>
<feature type="domain" description="WRKY" evidence="8">
    <location>
        <begin position="116"/>
        <end position="180"/>
    </location>
</feature>
<evidence type="ECO:0000313" key="10">
    <source>
        <dbReference type="Proteomes" id="UP000232323"/>
    </source>
</evidence>
<reference evidence="9 10" key="1">
    <citation type="submission" date="2017-08" db="EMBL/GenBank/DDBJ databases">
        <title>Acidophilic green algal genome provides insights into adaptation to an acidic environment.</title>
        <authorList>
            <person name="Hirooka S."/>
            <person name="Hirose Y."/>
            <person name="Kanesaki Y."/>
            <person name="Higuchi S."/>
            <person name="Fujiwara T."/>
            <person name="Onuma R."/>
            <person name="Era A."/>
            <person name="Ohbayashi R."/>
            <person name="Uzuka A."/>
            <person name="Nozaki H."/>
            <person name="Yoshikawa H."/>
            <person name="Miyagishima S.Y."/>
        </authorList>
    </citation>
    <scope>NUCLEOTIDE SEQUENCE [LARGE SCALE GENOMIC DNA]</scope>
    <source>
        <strain evidence="9 10">NIES-2499</strain>
    </source>
</reference>
<evidence type="ECO:0000259" key="8">
    <source>
        <dbReference type="PROSITE" id="PS50811"/>
    </source>
</evidence>
<evidence type="ECO:0000313" key="9">
    <source>
        <dbReference type="EMBL" id="GAX78610.1"/>
    </source>
</evidence>
<gene>
    <name evidence="9" type="ORF">CEUSTIGMA_g6049.t1</name>
</gene>
<feature type="region of interest" description="Disordered" evidence="7">
    <location>
        <begin position="323"/>
        <end position="358"/>
    </location>
</feature>
<organism evidence="9 10">
    <name type="scientific">Chlamydomonas eustigma</name>
    <dbReference type="NCBI Taxonomy" id="1157962"/>
    <lineage>
        <taxon>Eukaryota</taxon>
        <taxon>Viridiplantae</taxon>
        <taxon>Chlorophyta</taxon>
        <taxon>core chlorophytes</taxon>
        <taxon>Chlorophyceae</taxon>
        <taxon>CS clade</taxon>
        <taxon>Chlamydomonadales</taxon>
        <taxon>Chlamydomonadaceae</taxon>
        <taxon>Chlamydomonas</taxon>
    </lineage>
</organism>
<evidence type="ECO:0000256" key="7">
    <source>
        <dbReference type="SAM" id="MobiDB-lite"/>
    </source>
</evidence>
<evidence type="ECO:0000256" key="1">
    <source>
        <dbReference type="ARBA" id="ARBA00004123"/>
    </source>
</evidence>
<evidence type="ECO:0000256" key="4">
    <source>
        <dbReference type="ARBA" id="ARBA00023125"/>
    </source>
</evidence>
<keyword evidence="10" id="KW-1185">Reference proteome</keyword>
<dbReference type="GO" id="GO:0043565">
    <property type="term" value="F:sequence-specific DNA binding"/>
    <property type="evidence" value="ECO:0007669"/>
    <property type="project" value="InterPro"/>
</dbReference>
<dbReference type="InterPro" id="IPR044810">
    <property type="entry name" value="WRKY_plant"/>
</dbReference>
<dbReference type="FunFam" id="2.20.25.80:FF:000006">
    <property type="entry name" value="WRKY transcription factor"/>
    <property type="match status" value="1"/>
</dbReference>
<keyword evidence="6" id="KW-0539">Nucleus</keyword>
<dbReference type="Proteomes" id="UP000232323">
    <property type="component" value="Unassembled WGS sequence"/>
</dbReference>
<dbReference type="SMART" id="SM00774">
    <property type="entry name" value="WRKY"/>
    <property type="match status" value="2"/>
</dbReference>
<keyword evidence="4" id="KW-0238">DNA-binding</keyword>
<dbReference type="Pfam" id="PF03106">
    <property type="entry name" value="WRKY"/>
    <property type="match status" value="2"/>
</dbReference>
<protein>
    <recommendedName>
        <fullName evidence="8">WRKY domain-containing protein</fullName>
    </recommendedName>
</protein>